<sequence>MSVFNEQFIIDDNGKRTGVILQIEDYKKILEDMEELESIRAYDAAKTSGDEAIPLDQAIREIEATRK</sequence>
<dbReference type="Proteomes" id="UP001196980">
    <property type="component" value="Unassembled WGS sequence"/>
</dbReference>
<name>A0ABS6RXT4_9BACT</name>
<evidence type="ECO:0008006" key="4">
    <source>
        <dbReference type="Google" id="ProtNLM"/>
    </source>
</evidence>
<dbReference type="InterPro" id="IPR049537">
    <property type="entry name" value="RelB-like"/>
</dbReference>
<comment type="caution">
    <text evidence="2">The sequence shown here is derived from an EMBL/GenBank/DDBJ whole genome shotgun (WGS) entry which is preliminary data.</text>
</comment>
<keyword evidence="3" id="KW-1185">Reference proteome</keyword>
<comment type="similarity">
    <text evidence="1">Belongs to the phD/YefM antitoxin family.</text>
</comment>
<proteinExistence type="inferred from homology"/>
<dbReference type="InterPro" id="IPR036165">
    <property type="entry name" value="YefM-like_sf"/>
</dbReference>
<reference evidence="2 3" key="1">
    <citation type="journal article" date="2020" name="J Geophys Res Biogeosci">
        <title>Magnetotaxis as an Adaptation to Enable Bacterial Shuttling of Microbial Sulfur and Sulfur Cycling Across Aquatic Oxic#Anoxic Interfaces.</title>
        <authorList>
            <person name="Li J."/>
            <person name="Liu P."/>
            <person name="Wang J."/>
            <person name="Roberts A.P."/>
            <person name="Pan Y."/>
        </authorList>
    </citation>
    <scope>NUCLEOTIDE SEQUENCE [LARGE SCALE GENOMIC DNA]</scope>
    <source>
        <strain evidence="2 3">MYR-1_YQ</strain>
    </source>
</reference>
<evidence type="ECO:0000256" key="1">
    <source>
        <dbReference type="ARBA" id="ARBA00009981"/>
    </source>
</evidence>
<accession>A0ABS6RXT4</accession>
<organism evidence="2 3">
    <name type="scientific">Candidatus Magnetobacterium casense</name>
    <dbReference type="NCBI Taxonomy" id="1455061"/>
    <lineage>
        <taxon>Bacteria</taxon>
        <taxon>Pseudomonadati</taxon>
        <taxon>Nitrospirota</taxon>
        <taxon>Thermodesulfovibrionia</taxon>
        <taxon>Thermodesulfovibrionales</taxon>
        <taxon>Candidatus Magnetobacteriaceae</taxon>
        <taxon>Candidatus Magnetobacterium</taxon>
    </lineage>
</organism>
<gene>
    <name evidence="2" type="ORF">HWQ67_07585</name>
</gene>
<evidence type="ECO:0000313" key="2">
    <source>
        <dbReference type="EMBL" id="MBV6341444.1"/>
    </source>
</evidence>
<dbReference type="SUPFAM" id="SSF143120">
    <property type="entry name" value="YefM-like"/>
    <property type="match status" value="1"/>
</dbReference>
<protein>
    <recommendedName>
        <fullName evidence="4">Prevent-host-death protein</fullName>
    </recommendedName>
</protein>
<dbReference type="Pfam" id="PF18506">
    <property type="entry name" value="RelB-like"/>
    <property type="match status" value="1"/>
</dbReference>
<dbReference type="RefSeq" id="WP_218252078.1">
    <property type="nucleotide sequence ID" value="NZ_JABXWD010000108.1"/>
</dbReference>
<evidence type="ECO:0000313" key="3">
    <source>
        <dbReference type="Proteomes" id="UP001196980"/>
    </source>
</evidence>
<dbReference type="EMBL" id="JABXWD010000108">
    <property type="protein sequence ID" value="MBV6341444.1"/>
    <property type="molecule type" value="Genomic_DNA"/>
</dbReference>